<feature type="domain" description="Bacterial Ig-like" evidence="2">
    <location>
        <begin position="176"/>
        <end position="256"/>
    </location>
</feature>
<feature type="domain" description="Bacterial Ig-like" evidence="2">
    <location>
        <begin position="899"/>
        <end position="980"/>
    </location>
</feature>
<dbReference type="InterPro" id="IPR044016">
    <property type="entry name" value="Big_13"/>
</dbReference>
<evidence type="ECO:0000256" key="1">
    <source>
        <dbReference type="SAM" id="MobiDB-lite"/>
    </source>
</evidence>
<feature type="domain" description="Bacterial Ig-like" evidence="2">
    <location>
        <begin position="682"/>
        <end position="765"/>
    </location>
</feature>
<evidence type="ECO:0000313" key="3">
    <source>
        <dbReference type="EMBL" id="MEJ8815192.1"/>
    </source>
</evidence>
<feature type="region of interest" description="Disordered" evidence="1">
    <location>
        <begin position="685"/>
        <end position="705"/>
    </location>
</feature>
<feature type="compositionally biased region" description="Polar residues" evidence="1">
    <location>
        <begin position="232"/>
        <end position="248"/>
    </location>
</feature>
<feature type="domain" description="Bacterial Ig-like" evidence="2">
    <location>
        <begin position="1110"/>
        <end position="1199"/>
    </location>
</feature>
<feature type="domain" description="Bacterial Ig-like" evidence="2">
    <location>
        <begin position="376"/>
        <end position="459"/>
    </location>
</feature>
<feature type="domain" description="Bacterial Ig-like" evidence="2">
    <location>
        <begin position="1322"/>
        <end position="1406"/>
    </location>
</feature>
<feature type="compositionally biased region" description="Polar residues" evidence="1">
    <location>
        <begin position="788"/>
        <end position="802"/>
    </location>
</feature>
<dbReference type="Gene3D" id="2.60.40.10">
    <property type="entry name" value="Immunoglobulins"/>
    <property type="match status" value="9"/>
</dbReference>
<feature type="domain" description="Bacterial Ig-like" evidence="2">
    <location>
        <begin position="277"/>
        <end position="365"/>
    </location>
</feature>
<feature type="region of interest" description="Disordered" evidence="1">
    <location>
        <begin position="1317"/>
        <end position="1343"/>
    </location>
</feature>
<dbReference type="NCBIfam" id="NF033510">
    <property type="entry name" value="Ca_tandemer"/>
    <property type="match status" value="12"/>
</dbReference>
<feature type="region of interest" description="Disordered" evidence="1">
    <location>
        <begin position="478"/>
        <end position="500"/>
    </location>
</feature>
<evidence type="ECO:0000259" key="2">
    <source>
        <dbReference type="Pfam" id="PF19077"/>
    </source>
</evidence>
<dbReference type="Pfam" id="PF19077">
    <property type="entry name" value="Big_13"/>
    <property type="match status" value="12"/>
</dbReference>
<feature type="domain" description="Bacterial Ig-like" evidence="2">
    <location>
        <begin position="1221"/>
        <end position="1302"/>
    </location>
</feature>
<feature type="region of interest" description="Disordered" evidence="1">
    <location>
        <begin position="376"/>
        <end position="400"/>
    </location>
</feature>
<feature type="compositionally biased region" description="Polar residues" evidence="1">
    <location>
        <begin position="688"/>
        <end position="699"/>
    </location>
</feature>
<organism evidence="3 4">
    <name type="scientific">Variovorax ureilyticus</name>
    <dbReference type="NCBI Taxonomy" id="1836198"/>
    <lineage>
        <taxon>Bacteria</taxon>
        <taxon>Pseudomonadati</taxon>
        <taxon>Pseudomonadota</taxon>
        <taxon>Betaproteobacteria</taxon>
        <taxon>Burkholderiales</taxon>
        <taxon>Comamonadaceae</taxon>
        <taxon>Variovorax</taxon>
    </lineage>
</organism>
<feature type="domain" description="Bacterial Ig-like" evidence="2">
    <location>
        <begin position="1001"/>
        <end position="1088"/>
    </location>
</feature>
<dbReference type="Proteomes" id="UP001365846">
    <property type="component" value="Unassembled WGS sequence"/>
</dbReference>
<feature type="region of interest" description="Disordered" evidence="1">
    <location>
        <begin position="784"/>
        <end position="806"/>
    </location>
</feature>
<dbReference type="RefSeq" id="WP_340360399.1">
    <property type="nucleotide sequence ID" value="NZ_JBBKZU010000017.1"/>
</dbReference>
<feature type="compositionally biased region" description="Basic and acidic residues" evidence="1">
    <location>
        <begin position="594"/>
        <end position="604"/>
    </location>
</feature>
<dbReference type="EMBL" id="JBBKZU010000017">
    <property type="protein sequence ID" value="MEJ8815192.1"/>
    <property type="molecule type" value="Genomic_DNA"/>
</dbReference>
<dbReference type="InterPro" id="IPR013783">
    <property type="entry name" value="Ig-like_fold"/>
</dbReference>
<feature type="compositionally biased region" description="Polar residues" evidence="1">
    <location>
        <begin position="482"/>
        <end position="496"/>
    </location>
</feature>
<name>A0ABU8VPV3_9BURK</name>
<feature type="region of interest" description="Disordered" evidence="1">
    <location>
        <begin position="176"/>
        <end position="199"/>
    </location>
</feature>
<reference evidence="3 4" key="1">
    <citation type="submission" date="2024-03" db="EMBL/GenBank/DDBJ databases">
        <title>Novel species of the genus Variovorax.</title>
        <authorList>
            <person name="Liu Q."/>
            <person name="Xin Y.-H."/>
        </authorList>
    </citation>
    <scope>NUCLEOTIDE SEQUENCE [LARGE SCALE GENOMIC DNA]</scope>
    <source>
        <strain evidence="3 4">KACC 18899</strain>
    </source>
</reference>
<protein>
    <submittedName>
        <fullName evidence="3">Ig-like domain-containing protein</fullName>
    </submittedName>
</protein>
<feature type="domain" description="Bacterial Ig-like" evidence="2">
    <location>
        <begin position="790"/>
        <end position="869"/>
    </location>
</feature>
<accession>A0ABU8VPV3</accession>
<keyword evidence="4" id="KW-1185">Reference proteome</keyword>
<feature type="domain" description="Bacterial Ig-like" evidence="2">
    <location>
        <begin position="484"/>
        <end position="563"/>
    </location>
</feature>
<feature type="non-terminal residue" evidence="3">
    <location>
        <position position="1454"/>
    </location>
</feature>
<feature type="compositionally biased region" description="Polar residues" evidence="1">
    <location>
        <begin position="190"/>
        <end position="199"/>
    </location>
</feature>
<sequence length="1454" mass="147694">MALNAEAPIRIKAQAGSKYLLKLNGEAAPENATLARVGNDLHLTLEGDTQPAAILEGYFLLPDPPGLYGQAEDGQLYRFGRTDGGEIFSLADGEMSAVALAGDPVPADGNDDGGVFWPLLMLGGLAAGGLVATSGGGSSSALWIEPAKSEPPTKTVPTPGRAGATDHFGPIQGPIENHGVTDDPRPEITGTGSPGDTITIYDNGTVIGKTVVDGDGNWQFTPDVDLSEGPHSITTTETDSEGNTSSPSEPLEFGVDRTPPGKPSLGEGLGPIIDDYGSITGPIAKGGVTDDARPEFTGKGEPGNTITIYDNGSEIGQATVDDQGNWHFTPPVDLGEGPHAITITETDPAGNESEPSDPFDFGVDTVASIPSAKVDGAVDESGLTGSSQPTLSGTGEPGDRITVTYPDGQVTETVVKPDGTWTAPAPAEPLPDGSGSILVTETDEAGNSKTVLVPVSIDTEAPAAPEIGSVVDNVAPVEGPLTSGQSTNDDTPTLSGTAEPGSKVTITDNGEVIGVVDTDPDTGAWTFTPDTPLTEGNHVLEVTATDPAGNTGPGTGFVIEVDTGKPAKPELGKNLESVIDNVGEITGPIAKGGVTDDTRPEFTGKGEPGGTITIYDNGKVIGEAVVEGGGNWKFTPPIDLGEGAHSITITQTDKAGNVSDRSDPFDFAIDTVASIPSAKIDGAVDESGLTSTDQPTLSGTGEPGDRITITYPDGQVTETVVKPDGTWTAPAPAEPLPDGGGSILVTETDEAGNSATVTVPVHVDTEAPAAPEIGSVVDNVAPVEGPLTSGQSTNDDTPTLSGTAEPGSKVTITDNGEVIGVVDTDPDTGVWTFTPDTPLTEGNHVLEVTATDPAGNTGPGTEFVIEVDTVKPDKPDLGQTLEDVYDDQPAIIGSVKPGDTTNDSKPEFSGVGTPGDTITLYDETPAGPVAIGSGVVDGDGSWTITPDQELKDGDHSIRITVTDPAGNESDPSDPFEFSVDATAPAKPDLGDGLKSVIDNVGEVTGPIAKGGVTDDAQPEFNGRGEAGGTITVYDNGVEIGSVVVDDKGNWSLTPEQGLDEGQHSITITETDKAGNASDHSDPFEFSVDLTAPDASKLAITGVEDDVGLVTGNVASGATTDDSRPVIHGTGTAGDTIIVMVKDASGSHDLGRATVDANGNWSLEVTTPLASGSNEFTAIEMDPAGNKTAPSAGYTVVVDTGRPEVPVIENIQDDVGAVHMLQKGEVTDDARPTILGTGTAGNTIKVYDGATLLGQAQVDANGKWSFTPGTNLTDGAHNITATATNPVGQTSDATGVWNFVVDTKAPEPVSGLVVTDDVGAKQGPLSNGDTTDDSRPTFSGKAEPGSTVTVYDGGAKLGEVPVDGSGNWSFTPSTDLADGSHSFTTVVTDPAGNTSAPSAPVNVSLDTSKVEVSISALVDDQGAIKGNIAPNGVTDDTRPEITGKGKAGSTVTVYD</sequence>
<feature type="compositionally biased region" description="Polar residues" evidence="1">
    <location>
        <begin position="383"/>
        <end position="393"/>
    </location>
</feature>
<feature type="domain" description="Bacterial Ig-like" evidence="2">
    <location>
        <begin position="582"/>
        <end position="671"/>
    </location>
</feature>
<feature type="region of interest" description="Disordered" evidence="1">
    <location>
        <begin position="222"/>
        <end position="268"/>
    </location>
</feature>
<comment type="caution">
    <text evidence="3">The sequence shown here is derived from an EMBL/GenBank/DDBJ whole genome shotgun (WGS) entry which is preliminary data.</text>
</comment>
<feature type="region of interest" description="Disordered" evidence="1">
    <location>
        <begin position="890"/>
        <end position="913"/>
    </location>
</feature>
<feature type="region of interest" description="Disordered" evidence="1">
    <location>
        <begin position="589"/>
        <end position="609"/>
    </location>
</feature>
<proteinExistence type="predicted"/>
<evidence type="ECO:0000313" key="4">
    <source>
        <dbReference type="Proteomes" id="UP001365846"/>
    </source>
</evidence>
<feature type="region of interest" description="Disordered" evidence="1">
    <location>
        <begin position="1429"/>
        <end position="1454"/>
    </location>
</feature>
<dbReference type="Gene3D" id="3.30.420.430">
    <property type="match status" value="3"/>
</dbReference>
<gene>
    <name evidence="3" type="ORF">WKW77_29265</name>
</gene>